<evidence type="ECO:0000313" key="8">
    <source>
        <dbReference type="EMBL" id="OAS87616.1"/>
    </source>
</evidence>
<dbReference type="Gene3D" id="3.40.50.450">
    <property type="match status" value="1"/>
</dbReference>
<comment type="caution">
    <text evidence="8">The sequence shown here is derived from an EMBL/GenBank/DDBJ whole genome shotgun (WGS) entry which is preliminary data.</text>
</comment>
<evidence type="ECO:0000313" key="9">
    <source>
        <dbReference type="Proteomes" id="UP000078534"/>
    </source>
</evidence>
<dbReference type="RefSeq" id="WP_066329790.1">
    <property type="nucleotide sequence ID" value="NZ_LWSG01000008.1"/>
</dbReference>
<dbReference type="Proteomes" id="UP000078534">
    <property type="component" value="Unassembled WGS sequence"/>
</dbReference>
<dbReference type="OrthoDB" id="2831403at2"/>
<dbReference type="GO" id="GO:0003872">
    <property type="term" value="F:6-phosphofructokinase activity"/>
    <property type="evidence" value="ECO:0007669"/>
    <property type="project" value="InterPro"/>
</dbReference>
<comment type="similarity">
    <text evidence="6">Belongs to the phosphofructokinase type A (PFKA) family.</text>
</comment>
<keyword evidence="4" id="KW-0418">Kinase</keyword>
<keyword evidence="9" id="KW-1185">Reference proteome</keyword>
<organism evidence="8 9">
    <name type="scientific">Metabacillus litoralis</name>
    <dbReference type="NCBI Taxonomy" id="152268"/>
    <lineage>
        <taxon>Bacteria</taxon>
        <taxon>Bacillati</taxon>
        <taxon>Bacillota</taxon>
        <taxon>Bacilli</taxon>
        <taxon>Bacillales</taxon>
        <taxon>Bacillaceae</taxon>
        <taxon>Metabacillus</taxon>
    </lineage>
</organism>
<evidence type="ECO:0000259" key="7">
    <source>
        <dbReference type="Pfam" id="PF00365"/>
    </source>
</evidence>
<dbReference type="InterPro" id="IPR000023">
    <property type="entry name" value="Phosphofructokinase_dom"/>
</dbReference>
<comment type="cofactor">
    <cofactor evidence="1">
        <name>Mg(2+)</name>
        <dbReference type="ChEBI" id="CHEBI:18420"/>
    </cofactor>
</comment>
<dbReference type="Gene3D" id="3.40.50.460">
    <property type="entry name" value="Phosphofructokinase domain"/>
    <property type="match status" value="1"/>
</dbReference>
<gene>
    <name evidence="8" type="ORF">A6K24_19425</name>
</gene>
<dbReference type="InterPro" id="IPR022953">
    <property type="entry name" value="ATP_PFK"/>
</dbReference>
<keyword evidence="2" id="KW-0808">Transferase</keyword>
<dbReference type="UniPathway" id="UPA00109">
    <property type="reaction ID" value="UER00182"/>
</dbReference>
<reference evidence="9" key="1">
    <citation type="submission" date="2016-04" db="EMBL/GenBank/DDBJ databases">
        <authorList>
            <person name="Lyu Z."/>
            <person name="Lyu W."/>
        </authorList>
    </citation>
    <scope>NUCLEOTIDE SEQUENCE [LARGE SCALE GENOMIC DNA]</scope>
    <source>
        <strain evidence="9">C44</strain>
    </source>
</reference>
<dbReference type="InterPro" id="IPR035966">
    <property type="entry name" value="PKF_sf"/>
</dbReference>
<name>A0A179T0J7_9BACI</name>
<dbReference type="AlphaFoldDB" id="A0A179T0J7"/>
<accession>A0A179T0J7</accession>
<feature type="domain" description="Phosphofructokinase" evidence="7">
    <location>
        <begin position="2"/>
        <end position="264"/>
    </location>
</feature>
<evidence type="ECO:0000256" key="4">
    <source>
        <dbReference type="ARBA" id="ARBA00022777"/>
    </source>
</evidence>
<evidence type="ECO:0000256" key="1">
    <source>
        <dbReference type="ARBA" id="ARBA00001946"/>
    </source>
</evidence>
<dbReference type="STRING" id="152268.A6K24_19425"/>
<sequence>MIGVVHFGWASAGTAQIVRTLIEGLSRQEKTIYAIECNRMSKDIELRELKTEGITANLGSDSCVLRSFPIDIWNERSQEIANKLSKLNKIIFLGGSEVEINQSSPKQLHVPVSIFNNVDGSQSTLGYDTALNSIVKNIESVRDTASSLSYGKVRVFNVQIPGFGSSNLLLNSALAVEAEVVTNANEEEIAYIKQHIRKKEANKEGYTFLLMDHTVDPVKLEVHFEEFDLDWKIVEIDESQCGGPYPTALDRLIANQLKKAVVDWSLSDQPSGQLVIQDNQVMYTQTNKISEVTK</sequence>
<dbReference type="GO" id="GO:0046872">
    <property type="term" value="F:metal ion binding"/>
    <property type="evidence" value="ECO:0007669"/>
    <property type="project" value="UniProtKB-KW"/>
</dbReference>
<protein>
    <recommendedName>
        <fullName evidence="7">Phosphofructokinase domain-containing protein</fullName>
    </recommendedName>
</protein>
<dbReference type="Pfam" id="PF00365">
    <property type="entry name" value="PFK"/>
    <property type="match status" value="1"/>
</dbReference>
<evidence type="ECO:0000256" key="6">
    <source>
        <dbReference type="ARBA" id="ARBA00038478"/>
    </source>
</evidence>
<proteinExistence type="inferred from homology"/>
<dbReference type="PRINTS" id="PR00476">
    <property type="entry name" value="PHFRCTKINASE"/>
</dbReference>
<dbReference type="EMBL" id="LWSG01000008">
    <property type="protein sequence ID" value="OAS87616.1"/>
    <property type="molecule type" value="Genomic_DNA"/>
</dbReference>
<evidence type="ECO:0000256" key="2">
    <source>
        <dbReference type="ARBA" id="ARBA00022679"/>
    </source>
</evidence>
<evidence type="ECO:0000256" key="5">
    <source>
        <dbReference type="ARBA" id="ARBA00022842"/>
    </source>
</evidence>
<keyword evidence="3" id="KW-0479">Metal-binding</keyword>
<keyword evidence="5" id="KW-0460">Magnesium</keyword>
<dbReference type="SUPFAM" id="SSF53784">
    <property type="entry name" value="Phosphofructokinase"/>
    <property type="match status" value="1"/>
</dbReference>
<evidence type="ECO:0000256" key="3">
    <source>
        <dbReference type="ARBA" id="ARBA00022723"/>
    </source>
</evidence>
<dbReference type="GO" id="GO:0006002">
    <property type="term" value="P:fructose 6-phosphate metabolic process"/>
    <property type="evidence" value="ECO:0007669"/>
    <property type="project" value="InterPro"/>
</dbReference>